<dbReference type="InterPro" id="IPR007499">
    <property type="entry name" value="ERF_bacteria_virus"/>
</dbReference>
<dbReference type="Proteomes" id="UP000190130">
    <property type="component" value="Unassembled WGS sequence"/>
</dbReference>
<proteinExistence type="predicted"/>
<reference evidence="2 3" key="1">
    <citation type="submission" date="2017-02" db="EMBL/GenBank/DDBJ databases">
        <authorList>
            <person name="Peterson S.W."/>
        </authorList>
    </citation>
    <scope>NUCLEOTIDE SEQUENCE [LARGE SCALE GENOMIC DNA]</scope>
    <source>
        <strain evidence="2 3">DSM 9653</strain>
    </source>
</reference>
<organism evidence="2 3">
    <name type="scientific">Bosea thiooxidans</name>
    <dbReference type="NCBI Taxonomy" id="53254"/>
    <lineage>
        <taxon>Bacteria</taxon>
        <taxon>Pseudomonadati</taxon>
        <taxon>Pseudomonadota</taxon>
        <taxon>Alphaproteobacteria</taxon>
        <taxon>Hyphomicrobiales</taxon>
        <taxon>Boseaceae</taxon>
        <taxon>Bosea</taxon>
    </lineage>
</organism>
<protein>
    <submittedName>
        <fullName evidence="2">ERF superfamily protein</fullName>
    </submittedName>
</protein>
<evidence type="ECO:0000313" key="3">
    <source>
        <dbReference type="Proteomes" id="UP000190130"/>
    </source>
</evidence>
<gene>
    <name evidence="2" type="ORF">SAMN05660750_03364</name>
</gene>
<dbReference type="AlphaFoldDB" id="A0A1T5FMR1"/>
<dbReference type="Pfam" id="PF04404">
    <property type="entry name" value="ERF"/>
    <property type="match status" value="1"/>
</dbReference>
<dbReference type="RefSeq" id="WP_079591797.1">
    <property type="nucleotide sequence ID" value="NZ_FUYX01000009.1"/>
</dbReference>
<dbReference type="EMBL" id="FUYX01000009">
    <property type="protein sequence ID" value="SKB97368.1"/>
    <property type="molecule type" value="Genomic_DNA"/>
</dbReference>
<feature type="region of interest" description="Disordered" evidence="1">
    <location>
        <begin position="1"/>
        <end position="24"/>
    </location>
</feature>
<accession>A0A1T5FMR1</accession>
<sequence length="172" mass="18806">MSEAALIIRDEEHTPAPQNAGSSNALTPMAMLSQAVERGASMEMLEKLMALQERWEANQARKAFDAALAAAKAEIPVITKNRQVGYETKSGGKTSYQHEDLGEIARTVDPILAKHGLSYRFRTISELNQPVQVTCIVAHRDGHSETNTLTAGRDESGQKNLIQQIGSTITYL</sequence>
<name>A0A1T5FMR1_9HYPH</name>
<evidence type="ECO:0000256" key="1">
    <source>
        <dbReference type="SAM" id="MobiDB-lite"/>
    </source>
</evidence>
<evidence type="ECO:0000313" key="2">
    <source>
        <dbReference type="EMBL" id="SKB97368.1"/>
    </source>
</evidence>